<evidence type="ECO:0000256" key="4">
    <source>
        <dbReference type="ARBA" id="ARBA00022679"/>
    </source>
</evidence>
<proteinExistence type="predicted"/>
<feature type="domain" description="Protein kinase" evidence="11">
    <location>
        <begin position="1"/>
        <end position="249"/>
    </location>
</feature>
<dbReference type="InterPro" id="IPR000719">
    <property type="entry name" value="Prot_kinase_dom"/>
</dbReference>
<organism evidence="12 13">
    <name type="scientific">Actinomadura meridiana</name>
    <dbReference type="NCBI Taxonomy" id="559626"/>
    <lineage>
        <taxon>Bacteria</taxon>
        <taxon>Bacillati</taxon>
        <taxon>Actinomycetota</taxon>
        <taxon>Actinomycetes</taxon>
        <taxon>Streptosporangiales</taxon>
        <taxon>Thermomonosporaceae</taxon>
        <taxon>Actinomadura</taxon>
    </lineage>
</organism>
<name>A0ABP8BXI7_9ACTN</name>
<dbReference type="SUPFAM" id="SSF56112">
    <property type="entry name" value="Protein kinase-like (PK-like)"/>
    <property type="match status" value="1"/>
</dbReference>
<evidence type="ECO:0000313" key="13">
    <source>
        <dbReference type="Proteomes" id="UP001501710"/>
    </source>
</evidence>
<evidence type="ECO:0000313" key="12">
    <source>
        <dbReference type="EMBL" id="GAA4229666.1"/>
    </source>
</evidence>
<dbReference type="EMBL" id="BAABAS010000005">
    <property type="protein sequence ID" value="GAA4229666.1"/>
    <property type="molecule type" value="Genomic_DNA"/>
</dbReference>
<dbReference type="PROSITE" id="PS00678">
    <property type="entry name" value="WD_REPEATS_1"/>
    <property type="match status" value="1"/>
</dbReference>
<dbReference type="Proteomes" id="UP001501710">
    <property type="component" value="Unassembled WGS sequence"/>
</dbReference>
<keyword evidence="2" id="KW-0723">Serine/threonine-protein kinase</keyword>
<dbReference type="CDD" id="cd14014">
    <property type="entry name" value="STKc_PknB_like"/>
    <property type="match status" value="1"/>
</dbReference>
<dbReference type="SMART" id="SM00320">
    <property type="entry name" value="WD40"/>
    <property type="match status" value="5"/>
</dbReference>
<keyword evidence="10" id="KW-0812">Transmembrane</keyword>
<dbReference type="Gene3D" id="1.10.510.10">
    <property type="entry name" value="Transferase(Phosphotransferase) domain 1"/>
    <property type="match status" value="1"/>
</dbReference>
<dbReference type="Gene3D" id="2.130.10.10">
    <property type="entry name" value="YVTN repeat-like/Quinoprotein amine dehydrogenase"/>
    <property type="match status" value="2"/>
</dbReference>
<dbReference type="PANTHER" id="PTHR43289">
    <property type="entry name" value="MITOGEN-ACTIVATED PROTEIN KINASE KINASE KINASE 20-RELATED"/>
    <property type="match status" value="1"/>
</dbReference>
<dbReference type="InterPro" id="IPR011009">
    <property type="entry name" value="Kinase-like_dom_sf"/>
</dbReference>
<dbReference type="InterPro" id="IPR015943">
    <property type="entry name" value="WD40/YVTN_repeat-like_dom_sf"/>
</dbReference>
<keyword evidence="10" id="KW-0472">Membrane</keyword>
<feature type="repeat" description="WD" evidence="9">
    <location>
        <begin position="341"/>
        <end position="382"/>
    </location>
</feature>
<dbReference type="Pfam" id="PF00400">
    <property type="entry name" value="WD40"/>
    <property type="match status" value="3"/>
</dbReference>
<comment type="caution">
    <text evidence="12">The sequence shown here is derived from an EMBL/GenBank/DDBJ whole genome shotgun (WGS) entry which is preliminary data.</text>
</comment>
<keyword evidence="5" id="KW-0677">Repeat</keyword>
<dbReference type="SMART" id="SM00220">
    <property type="entry name" value="S_TKc"/>
    <property type="match status" value="1"/>
</dbReference>
<dbReference type="PROSITE" id="PS50011">
    <property type="entry name" value="PROTEIN_KINASE_DOM"/>
    <property type="match status" value="1"/>
</dbReference>
<dbReference type="Gene3D" id="3.30.200.20">
    <property type="entry name" value="Phosphorylase Kinase, domain 1"/>
    <property type="match status" value="1"/>
</dbReference>
<dbReference type="InterPro" id="IPR036322">
    <property type="entry name" value="WD40_repeat_dom_sf"/>
</dbReference>
<accession>A0ABP8BXI7</accession>
<protein>
    <recommendedName>
        <fullName evidence="1">non-specific serine/threonine protein kinase</fullName>
        <ecNumber evidence="1">2.7.11.1</ecNumber>
    </recommendedName>
</protein>
<reference evidence="13" key="1">
    <citation type="journal article" date="2019" name="Int. J. Syst. Evol. Microbiol.">
        <title>The Global Catalogue of Microorganisms (GCM) 10K type strain sequencing project: providing services to taxonomists for standard genome sequencing and annotation.</title>
        <authorList>
            <consortium name="The Broad Institute Genomics Platform"/>
            <consortium name="The Broad Institute Genome Sequencing Center for Infectious Disease"/>
            <person name="Wu L."/>
            <person name="Ma J."/>
        </authorList>
    </citation>
    <scope>NUCLEOTIDE SEQUENCE [LARGE SCALE GENOMIC DNA]</scope>
    <source>
        <strain evidence="13">JCM 17440</strain>
    </source>
</reference>
<keyword evidence="8" id="KW-0067">ATP-binding</keyword>
<dbReference type="PANTHER" id="PTHR43289:SF6">
    <property type="entry name" value="SERINE_THREONINE-PROTEIN KINASE NEKL-3"/>
    <property type="match status" value="1"/>
</dbReference>
<gene>
    <name evidence="12" type="ORF">GCM10022254_22620</name>
</gene>
<evidence type="ECO:0000256" key="1">
    <source>
        <dbReference type="ARBA" id="ARBA00012513"/>
    </source>
</evidence>
<evidence type="ECO:0000256" key="8">
    <source>
        <dbReference type="ARBA" id="ARBA00022840"/>
    </source>
</evidence>
<dbReference type="PROSITE" id="PS50294">
    <property type="entry name" value="WD_REPEATS_REGION"/>
    <property type="match status" value="3"/>
</dbReference>
<dbReference type="Pfam" id="PF00069">
    <property type="entry name" value="Pkinase"/>
    <property type="match status" value="1"/>
</dbReference>
<dbReference type="InterPro" id="IPR019775">
    <property type="entry name" value="WD40_repeat_CS"/>
</dbReference>
<sequence>MGEVWAADDMELRRRVAVKVVLVGQGAAALMSDRLRREAENAARLQHPGITVVHDIGEQDGQPFFVMELLNGTDFATILAQHPHGLAVGRVLDVGAAVADGLGCAHRRGVLHRDIKPANLMELAEGGVKICDFGISRSMDATGQLTAAGGMMATPAYTAPEQYEGRPADARSDLYAFGCTLYALLAGVPPFVGDTLPALMRQHLMVDPLPPSRGRPGYPPELDQLVLWLLAKDPARRPGSADEVAQRFRALAGAAARPQVPVPQFAQPVPAAQAGPPAGGGPAPAPPMAPPVGGTMPPPARRGVGRRAFLVGGLVLVGGAAAAGAVYVTTDVFRGSDATVLSGHTDEVNSVVFSPDGRTLATGSLDGNVRLWDVAAERSVAVLDDYPDAVEAVAYSPDGKLLAAGGAGGTVQFWDTGSRRGAGALKRDAHQIRALAFSQRGGLLASGGDVGAPAHGLGASAELWNLAKRRVVGEVGNPTWPAESVAFSPDGTILATAGGRVPLVLWDVAAGRRIVELEGHGDGTLAVAFSPDGKTLATGHVDNKVRLWKLT</sequence>
<dbReference type="EC" id="2.7.11.1" evidence="1"/>
<dbReference type="InterPro" id="IPR001680">
    <property type="entry name" value="WD40_rpt"/>
</dbReference>
<dbReference type="PRINTS" id="PR00320">
    <property type="entry name" value="GPROTEINBRPT"/>
</dbReference>
<evidence type="ECO:0000256" key="10">
    <source>
        <dbReference type="SAM" id="Phobius"/>
    </source>
</evidence>
<keyword evidence="4" id="KW-0808">Transferase</keyword>
<keyword evidence="3 9" id="KW-0853">WD repeat</keyword>
<evidence type="ECO:0000256" key="5">
    <source>
        <dbReference type="ARBA" id="ARBA00022737"/>
    </source>
</evidence>
<feature type="repeat" description="WD" evidence="9">
    <location>
        <begin position="484"/>
        <end position="516"/>
    </location>
</feature>
<feature type="repeat" description="WD" evidence="9">
    <location>
        <begin position="383"/>
        <end position="415"/>
    </location>
</feature>
<dbReference type="PROSITE" id="PS50082">
    <property type="entry name" value="WD_REPEATS_2"/>
    <property type="match status" value="4"/>
</dbReference>
<dbReference type="SUPFAM" id="SSF50978">
    <property type="entry name" value="WD40 repeat-like"/>
    <property type="match status" value="1"/>
</dbReference>
<dbReference type="InterPro" id="IPR020472">
    <property type="entry name" value="WD40_PAC1"/>
</dbReference>
<keyword evidence="6" id="KW-0547">Nucleotide-binding</keyword>
<dbReference type="CDD" id="cd00200">
    <property type="entry name" value="WD40"/>
    <property type="match status" value="1"/>
</dbReference>
<evidence type="ECO:0000256" key="7">
    <source>
        <dbReference type="ARBA" id="ARBA00022777"/>
    </source>
</evidence>
<evidence type="ECO:0000256" key="2">
    <source>
        <dbReference type="ARBA" id="ARBA00022527"/>
    </source>
</evidence>
<keyword evidence="13" id="KW-1185">Reference proteome</keyword>
<evidence type="ECO:0000256" key="9">
    <source>
        <dbReference type="PROSITE-ProRule" id="PRU00221"/>
    </source>
</evidence>
<evidence type="ECO:0000256" key="3">
    <source>
        <dbReference type="ARBA" id="ARBA00022574"/>
    </source>
</evidence>
<feature type="transmembrane region" description="Helical" evidence="10">
    <location>
        <begin position="308"/>
        <end position="328"/>
    </location>
</feature>
<keyword evidence="7" id="KW-0418">Kinase</keyword>
<evidence type="ECO:0000256" key="6">
    <source>
        <dbReference type="ARBA" id="ARBA00022741"/>
    </source>
</evidence>
<evidence type="ECO:0000259" key="11">
    <source>
        <dbReference type="PROSITE" id="PS50011"/>
    </source>
</evidence>
<feature type="repeat" description="WD" evidence="9">
    <location>
        <begin position="517"/>
        <end position="551"/>
    </location>
</feature>
<keyword evidence="10" id="KW-1133">Transmembrane helix</keyword>